<feature type="binding site" evidence="1">
    <location>
        <position position="69"/>
    </location>
    <ligand>
        <name>a divalent metal cation</name>
        <dbReference type="ChEBI" id="CHEBI:60240"/>
        <label>1</label>
    </ligand>
</feature>
<keyword evidence="1" id="KW-0479">Metal-binding</keyword>
<sequence length="322" mass="35949">MRAGTVLSPLKRRVLCDALSCRRRRRRLLFYPSRPIMSQAATSAKSTPESEQPTTTQLLSSTFFDAHTHVHLDERQHLLERTARHVKSLRGAGLMATGDDDWEDAVALATACDNARLCVGVHPWFAHRYARGDGKWEWLERLRKYVTTTPGACVGEIGLDRQWVTPDTGQVEYDAQREVFEAQLALAAELEVPVSVHCVRAQGHLAEALAAAPSLPPAIYMHAFGGTLGTLEQLVRSRKYGDRMYFGFATCINLRSPKTPSVIAAVPDDRLLLESDRESSEHVDEELRAMLCIYADAKGWTVEEAARRTAENAERFYAAAVR</sequence>
<accession>A0A7S2BAC6</accession>
<feature type="binding site" evidence="1">
    <location>
        <position position="156"/>
    </location>
    <ligand>
        <name>a divalent metal cation</name>
        <dbReference type="ChEBI" id="CHEBI:60240"/>
        <label>1</label>
    </ligand>
</feature>
<dbReference type="PANTHER" id="PTHR47345:SF1">
    <property type="entry name" value="CUT9-INTERACTING PROTEIN SCN1"/>
    <property type="match status" value="1"/>
</dbReference>
<evidence type="ECO:0008006" key="3">
    <source>
        <dbReference type="Google" id="ProtNLM"/>
    </source>
</evidence>
<evidence type="ECO:0000313" key="2">
    <source>
        <dbReference type="EMBL" id="CAD9391224.1"/>
    </source>
</evidence>
<feature type="binding site" evidence="1">
    <location>
        <position position="67"/>
    </location>
    <ligand>
        <name>a divalent metal cation</name>
        <dbReference type="ChEBI" id="CHEBI:60240"/>
        <label>1</label>
    </ligand>
</feature>
<organism evidence="2">
    <name type="scientific">Pycnococcus provasolii</name>
    <dbReference type="NCBI Taxonomy" id="41880"/>
    <lineage>
        <taxon>Eukaryota</taxon>
        <taxon>Viridiplantae</taxon>
        <taxon>Chlorophyta</taxon>
        <taxon>Pseudoscourfieldiophyceae</taxon>
        <taxon>Pseudoscourfieldiales</taxon>
        <taxon>Pycnococcaceae</taxon>
        <taxon>Pycnococcus</taxon>
    </lineage>
</organism>
<name>A0A7S2BAC6_9CHLO</name>
<feature type="binding site" evidence="1">
    <location>
        <position position="197"/>
    </location>
    <ligand>
        <name>a divalent metal cation</name>
        <dbReference type="ChEBI" id="CHEBI:60240"/>
        <label>2</label>
    </ligand>
</feature>
<gene>
    <name evidence="2" type="ORF">PPRO1471_LOCUS7729</name>
</gene>
<evidence type="ECO:0000256" key="1">
    <source>
        <dbReference type="PIRSR" id="PIRSR005902-1"/>
    </source>
</evidence>
<dbReference type="SUPFAM" id="SSF51556">
    <property type="entry name" value="Metallo-dependent hydrolases"/>
    <property type="match status" value="1"/>
</dbReference>
<feature type="binding site" evidence="1">
    <location>
        <position position="222"/>
    </location>
    <ligand>
        <name>a divalent metal cation</name>
        <dbReference type="ChEBI" id="CHEBI:60240"/>
        <label>2</label>
    </ligand>
</feature>
<proteinExistence type="predicted"/>
<dbReference type="Pfam" id="PF01026">
    <property type="entry name" value="TatD_DNase"/>
    <property type="match status" value="1"/>
</dbReference>
<dbReference type="PANTHER" id="PTHR47345">
    <property type="entry name" value="CUT9-INTERACTING PROTEIN SCN1"/>
    <property type="match status" value="1"/>
</dbReference>
<dbReference type="Gene3D" id="3.20.20.140">
    <property type="entry name" value="Metal-dependent hydrolases"/>
    <property type="match status" value="1"/>
</dbReference>
<dbReference type="PIRSF" id="PIRSF005902">
    <property type="entry name" value="DNase_TatD"/>
    <property type="match status" value="1"/>
</dbReference>
<dbReference type="GO" id="GO:0046872">
    <property type="term" value="F:metal ion binding"/>
    <property type="evidence" value="ECO:0007669"/>
    <property type="project" value="UniProtKB-KW"/>
</dbReference>
<dbReference type="CDD" id="cd01310">
    <property type="entry name" value="TatD_DNAse"/>
    <property type="match status" value="1"/>
</dbReference>
<reference evidence="2" key="1">
    <citation type="submission" date="2021-01" db="EMBL/GenBank/DDBJ databases">
        <authorList>
            <person name="Corre E."/>
            <person name="Pelletier E."/>
            <person name="Niang G."/>
            <person name="Scheremetjew M."/>
            <person name="Finn R."/>
            <person name="Kale V."/>
            <person name="Holt S."/>
            <person name="Cochrane G."/>
            <person name="Meng A."/>
            <person name="Brown T."/>
            <person name="Cohen L."/>
        </authorList>
    </citation>
    <scope>NUCLEOTIDE SEQUENCE</scope>
    <source>
        <strain evidence="2">RCC733</strain>
    </source>
</reference>
<dbReference type="InterPro" id="IPR032466">
    <property type="entry name" value="Metal_Hydrolase"/>
</dbReference>
<protein>
    <recommendedName>
        <fullName evidence="3">TatD related DNase</fullName>
    </recommendedName>
</protein>
<dbReference type="GO" id="GO:0016788">
    <property type="term" value="F:hydrolase activity, acting on ester bonds"/>
    <property type="evidence" value="ECO:0007669"/>
    <property type="project" value="InterPro"/>
</dbReference>
<feature type="binding site" evidence="1">
    <location>
        <position position="276"/>
    </location>
    <ligand>
        <name>a divalent metal cation</name>
        <dbReference type="ChEBI" id="CHEBI:60240"/>
        <label>1</label>
    </ligand>
</feature>
<dbReference type="EMBL" id="HBGR01011637">
    <property type="protein sequence ID" value="CAD9391224.1"/>
    <property type="molecule type" value="Transcribed_RNA"/>
</dbReference>
<dbReference type="AlphaFoldDB" id="A0A7S2BAC6"/>
<dbReference type="InterPro" id="IPR053044">
    <property type="entry name" value="Metallo-hydrolase/TatD-type"/>
</dbReference>
<dbReference type="InterPro" id="IPR001130">
    <property type="entry name" value="TatD-like"/>
</dbReference>